<dbReference type="Pfam" id="PF00072">
    <property type="entry name" value="Response_reg"/>
    <property type="match status" value="1"/>
</dbReference>
<evidence type="ECO:0000313" key="5">
    <source>
        <dbReference type="Proteomes" id="UP000034681"/>
    </source>
</evidence>
<evidence type="ECO:0000313" key="4">
    <source>
        <dbReference type="EMBL" id="KKJ00633.1"/>
    </source>
</evidence>
<dbReference type="STRING" id="317619.GCA_000332315_04372"/>
<dbReference type="InterPro" id="IPR050595">
    <property type="entry name" value="Bact_response_regulator"/>
</dbReference>
<evidence type="ECO:0000256" key="2">
    <source>
        <dbReference type="PROSITE-ProRule" id="PRU00169"/>
    </source>
</evidence>
<keyword evidence="1 2" id="KW-0597">Phosphoprotein</keyword>
<dbReference type="Gene3D" id="3.40.50.2300">
    <property type="match status" value="1"/>
</dbReference>
<keyword evidence="5" id="KW-1185">Reference proteome</keyword>
<gene>
    <name evidence="4" type="ORF">PROH_04820</name>
</gene>
<name>A0A0M2PZY9_PROHO</name>
<dbReference type="SMART" id="SM00448">
    <property type="entry name" value="REC"/>
    <property type="match status" value="1"/>
</dbReference>
<dbReference type="PANTHER" id="PTHR44591">
    <property type="entry name" value="STRESS RESPONSE REGULATOR PROTEIN 1"/>
    <property type="match status" value="1"/>
</dbReference>
<dbReference type="InterPro" id="IPR001789">
    <property type="entry name" value="Sig_transdc_resp-reg_receiver"/>
</dbReference>
<dbReference type="SUPFAM" id="SSF52172">
    <property type="entry name" value="CheY-like"/>
    <property type="match status" value="1"/>
</dbReference>
<evidence type="ECO:0000259" key="3">
    <source>
        <dbReference type="PROSITE" id="PS50110"/>
    </source>
</evidence>
<comment type="caution">
    <text evidence="4">The sequence shown here is derived from an EMBL/GenBank/DDBJ whole genome shotgun (WGS) entry which is preliminary data.</text>
</comment>
<organism evidence="4 5">
    <name type="scientific">Prochlorothrix hollandica PCC 9006 = CALU 1027</name>
    <dbReference type="NCBI Taxonomy" id="317619"/>
    <lineage>
        <taxon>Bacteria</taxon>
        <taxon>Bacillati</taxon>
        <taxon>Cyanobacteriota</taxon>
        <taxon>Cyanophyceae</taxon>
        <taxon>Prochlorotrichales</taxon>
        <taxon>Prochlorotrichaceae</taxon>
        <taxon>Prochlorothrix</taxon>
    </lineage>
</organism>
<protein>
    <submittedName>
        <fullName evidence="4">Fis family transcriptional regulator</fullName>
    </submittedName>
</protein>
<sequence length="404" mass="45459">MPEANGCIMMAEVSVFQSLRQPKLTGQILYRCHENESKDWTFHFYMGQLIYVHGGPHTMRRWLRHVSACCPQLLNLNAEIAVAFQSLDLPTCAIHWQYQVFGHWISRGKVTREQVRQVIVGLVQEVLFDLLQADAEEVRFQASSSLPARLVSLNIENYATKADREWQTWQAAHLRQISPNLAPVIRQPEALQQAAGNVYRVLSKLLDGQRTLRDLSLGMKRDLLSVTRSLMPYVELQYLELQAVADIAEPSQGRMRRPPGEANLTPNPTQPSLQQPLIACIDDSPIICQGMERIVTRANYRFVGISDLLRAIAQLLAQKPDLVFLDLVMPNANGYEICGQLRKLTLFKDTPIVILTGQDGILDRVRAKFVGATDFITKPVTAITVLETITRHLVTTPSPPDSSS</sequence>
<dbReference type="InterPro" id="IPR011006">
    <property type="entry name" value="CheY-like_superfamily"/>
</dbReference>
<dbReference type="InterPro" id="IPR025497">
    <property type="entry name" value="PatA-like_N"/>
</dbReference>
<dbReference type="eggNOG" id="COG3706">
    <property type="taxonomic scope" value="Bacteria"/>
</dbReference>
<feature type="modified residue" description="4-aspartylphosphate" evidence="2">
    <location>
        <position position="326"/>
    </location>
</feature>
<dbReference type="AlphaFoldDB" id="A0A0M2PZY9"/>
<feature type="domain" description="Response regulatory" evidence="3">
    <location>
        <begin position="277"/>
        <end position="393"/>
    </location>
</feature>
<proteinExistence type="predicted"/>
<dbReference type="PANTHER" id="PTHR44591:SF23">
    <property type="entry name" value="CHEY SUBFAMILY"/>
    <property type="match status" value="1"/>
</dbReference>
<dbReference type="GO" id="GO:0000160">
    <property type="term" value="P:phosphorelay signal transduction system"/>
    <property type="evidence" value="ECO:0007669"/>
    <property type="project" value="InterPro"/>
</dbReference>
<dbReference type="PIRSF" id="PIRSF005897">
    <property type="entry name" value="RR_PatA"/>
    <property type="match status" value="1"/>
</dbReference>
<dbReference type="InterPro" id="IPR024186">
    <property type="entry name" value="Sig_transdc_resp-reg_PatA"/>
</dbReference>
<dbReference type="PROSITE" id="PS50110">
    <property type="entry name" value="RESPONSE_REGULATORY"/>
    <property type="match status" value="1"/>
</dbReference>
<dbReference type="Proteomes" id="UP000034681">
    <property type="component" value="Unassembled WGS sequence"/>
</dbReference>
<accession>A0A0M2PZY9</accession>
<dbReference type="EMBL" id="AJTX02000003">
    <property type="protein sequence ID" value="KKJ00633.1"/>
    <property type="molecule type" value="Genomic_DNA"/>
</dbReference>
<evidence type="ECO:0000256" key="1">
    <source>
        <dbReference type="ARBA" id="ARBA00022553"/>
    </source>
</evidence>
<dbReference type="OrthoDB" id="524459at2"/>
<dbReference type="Pfam" id="PF14332">
    <property type="entry name" value="DUF4388"/>
    <property type="match status" value="1"/>
</dbReference>
<reference evidence="4" key="1">
    <citation type="submission" date="2012-04" db="EMBL/GenBank/DDBJ databases">
        <authorList>
            <person name="Borisov I.G."/>
            <person name="Ivanikova N.V."/>
            <person name="Pinevich A.V."/>
        </authorList>
    </citation>
    <scope>NUCLEOTIDE SEQUENCE</scope>
    <source>
        <strain evidence="4">CALU 1027</strain>
    </source>
</reference>